<name>A0AAF0QCE0_SOLVR</name>
<sequence>MTPFEVLYGRRCRSPIGWFEVGYVKLLGVDLVKDAQDKVRSIQAKLLAT</sequence>
<proteinExistence type="predicted"/>
<evidence type="ECO:0000313" key="1">
    <source>
        <dbReference type="EMBL" id="WMV21149.1"/>
    </source>
</evidence>
<gene>
    <name evidence="1" type="ORF">MTR67_014534</name>
</gene>
<dbReference type="EMBL" id="CP133614">
    <property type="protein sequence ID" value="WMV21149.1"/>
    <property type="molecule type" value="Genomic_DNA"/>
</dbReference>
<dbReference type="Proteomes" id="UP001234989">
    <property type="component" value="Chromosome 3"/>
</dbReference>
<keyword evidence="2" id="KW-1185">Reference proteome</keyword>
<organism evidence="1 2">
    <name type="scientific">Solanum verrucosum</name>
    <dbReference type="NCBI Taxonomy" id="315347"/>
    <lineage>
        <taxon>Eukaryota</taxon>
        <taxon>Viridiplantae</taxon>
        <taxon>Streptophyta</taxon>
        <taxon>Embryophyta</taxon>
        <taxon>Tracheophyta</taxon>
        <taxon>Spermatophyta</taxon>
        <taxon>Magnoliopsida</taxon>
        <taxon>eudicotyledons</taxon>
        <taxon>Gunneridae</taxon>
        <taxon>Pentapetalae</taxon>
        <taxon>asterids</taxon>
        <taxon>lamiids</taxon>
        <taxon>Solanales</taxon>
        <taxon>Solanaceae</taxon>
        <taxon>Solanoideae</taxon>
        <taxon>Solaneae</taxon>
        <taxon>Solanum</taxon>
    </lineage>
</organism>
<reference evidence="1" key="1">
    <citation type="submission" date="2023-08" db="EMBL/GenBank/DDBJ databases">
        <title>A de novo genome assembly of Solanum verrucosum Schlechtendal, a Mexican diploid species geographically isolated from the other diploid A-genome species in potato relatives.</title>
        <authorList>
            <person name="Hosaka K."/>
        </authorList>
    </citation>
    <scope>NUCLEOTIDE SEQUENCE</scope>
    <source>
        <tissue evidence="1">Young leaves</tissue>
    </source>
</reference>
<evidence type="ECO:0000313" key="2">
    <source>
        <dbReference type="Proteomes" id="UP001234989"/>
    </source>
</evidence>
<dbReference type="AlphaFoldDB" id="A0AAF0QCE0"/>
<accession>A0AAF0QCE0</accession>
<protein>
    <submittedName>
        <fullName evidence="1">Uncharacterized protein</fullName>
    </submittedName>
</protein>